<dbReference type="InterPro" id="IPR005552">
    <property type="entry name" value="Scramblase"/>
</dbReference>
<sequence length="326" mass="37555">MQHPKTFWKKKSLMCLFISNLVKNQQTPSNQWLVQRWLADKKRHLARPKSLISGRGPVNQALAKPDEALDLKHSKIKQEWSHEYQPPPGQPLTGSLAATSPVEEIIAPVLARPDLLITRNVEWANLAFGFEQQNRYVIIDPRQPQAPVGYILEDSNILLRQLMRTRRPFVASILDANGTVVFQVRRPIWFINSAIYVEIDGKVIGECHRRWHLWRRNYDVYLGNKQFAAVENPGFWHWTFTLKDRNQGRLAEIDRNWRGFGYEFLTDAGQYMIRFGDAEPLPVSRTLTLLERAVALALAVSLDNDYFSRHSNAGWGLPLPFFGSGE</sequence>
<dbReference type="PANTHER" id="PTHR23248:SF9">
    <property type="entry name" value="PHOSPHOLIPID SCRAMBLASE"/>
    <property type="match status" value="1"/>
</dbReference>
<evidence type="ECO:0000256" key="2">
    <source>
        <dbReference type="RuleBase" id="RU363116"/>
    </source>
</evidence>
<evidence type="ECO:0000256" key="1">
    <source>
        <dbReference type="ARBA" id="ARBA00005350"/>
    </source>
</evidence>
<keyword evidence="4" id="KW-1185">Reference proteome</keyword>
<dbReference type="SUPFAM" id="SSF54518">
    <property type="entry name" value="Tubby C-terminal domain-like"/>
    <property type="match status" value="1"/>
</dbReference>
<organism evidence="3 4">
    <name type="scientific">Sphagnum troendelagicum</name>
    <dbReference type="NCBI Taxonomy" id="128251"/>
    <lineage>
        <taxon>Eukaryota</taxon>
        <taxon>Viridiplantae</taxon>
        <taxon>Streptophyta</taxon>
        <taxon>Embryophyta</taxon>
        <taxon>Bryophyta</taxon>
        <taxon>Sphagnophytina</taxon>
        <taxon>Sphagnopsida</taxon>
        <taxon>Sphagnales</taxon>
        <taxon>Sphagnaceae</taxon>
        <taxon>Sphagnum</taxon>
    </lineage>
</organism>
<evidence type="ECO:0000313" key="3">
    <source>
        <dbReference type="EMBL" id="CAK9229066.1"/>
    </source>
</evidence>
<evidence type="ECO:0000313" key="4">
    <source>
        <dbReference type="Proteomes" id="UP001497512"/>
    </source>
</evidence>
<reference evidence="3" key="1">
    <citation type="submission" date="2024-02" db="EMBL/GenBank/DDBJ databases">
        <authorList>
            <consortium name="ELIXIR-Norway"/>
            <consortium name="Elixir Norway"/>
        </authorList>
    </citation>
    <scope>NUCLEOTIDE SEQUENCE</scope>
</reference>
<protein>
    <recommendedName>
        <fullName evidence="2">Phospholipid scramblase</fullName>
    </recommendedName>
</protein>
<name>A0ABP0UWT3_9BRYO</name>
<comment type="similarity">
    <text evidence="1 2">Belongs to the phospholipid scramblase family.</text>
</comment>
<gene>
    <name evidence="3" type="ORF">CSSPTR1EN2_LOCUS19547</name>
</gene>
<proteinExistence type="inferred from homology"/>
<dbReference type="EMBL" id="OZ019898">
    <property type="protein sequence ID" value="CAK9229066.1"/>
    <property type="molecule type" value="Genomic_DNA"/>
</dbReference>
<dbReference type="InterPro" id="IPR025659">
    <property type="entry name" value="Tubby-like_C"/>
</dbReference>
<dbReference type="PANTHER" id="PTHR23248">
    <property type="entry name" value="PHOSPHOLIPID SCRAMBLASE-RELATED"/>
    <property type="match status" value="1"/>
</dbReference>
<dbReference type="Proteomes" id="UP001497512">
    <property type="component" value="Chromosome 6"/>
</dbReference>
<accession>A0ABP0UWT3</accession>
<dbReference type="Pfam" id="PF03803">
    <property type="entry name" value="Scramblase"/>
    <property type="match status" value="1"/>
</dbReference>